<dbReference type="EMBL" id="KV454296">
    <property type="protein sequence ID" value="ODQ72058.1"/>
    <property type="molecule type" value="Genomic_DNA"/>
</dbReference>
<protein>
    <submittedName>
        <fullName evidence="1">Uncharacterized protein</fullName>
    </submittedName>
</protein>
<evidence type="ECO:0000313" key="2">
    <source>
        <dbReference type="Proteomes" id="UP000094385"/>
    </source>
</evidence>
<reference evidence="1 2" key="1">
    <citation type="journal article" date="2016" name="Proc. Natl. Acad. Sci. U.S.A.">
        <title>Comparative genomics of biotechnologically important yeasts.</title>
        <authorList>
            <person name="Riley R."/>
            <person name="Haridas S."/>
            <person name="Wolfe K.H."/>
            <person name="Lopes M.R."/>
            <person name="Hittinger C.T."/>
            <person name="Goeker M."/>
            <person name="Salamov A.A."/>
            <person name="Wisecaver J.H."/>
            <person name="Long T.M."/>
            <person name="Calvey C.H."/>
            <person name="Aerts A.L."/>
            <person name="Barry K.W."/>
            <person name="Choi C."/>
            <person name="Clum A."/>
            <person name="Coughlan A.Y."/>
            <person name="Deshpande S."/>
            <person name="Douglass A.P."/>
            <person name="Hanson S.J."/>
            <person name="Klenk H.-P."/>
            <person name="LaButti K.M."/>
            <person name="Lapidus A."/>
            <person name="Lindquist E.A."/>
            <person name="Lipzen A.M."/>
            <person name="Meier-Kolthoff J.P."/>
            <person name="Ohm R.A."/>
            <person name="Otillar R.P."/>
            <person name="Pangilinan J.L."/>
            <person name="Peng Y."/>
            <person name="Rokas A."/>
            <person name="Rosa C.A."/>
            <person name="Scheuner C."/>
            <person name="Sibirny A.A."/>
            <person name="Slot J.C."/>
            <person name="Stielow J.B."/>
            <person name="Sun H."/>
            <person name="Kurtzman C.P."/>
            <person name="Blackwell M."/>
            <person name="Grigoriev I.V."/>
            <person name="Jeffries T.W."/>
        </authorList>
    </citation>
    <scope>NUCLEOTIDE SEQUENCE [LARGE SCALE GENOMIC DNA]</scope>
    <source>
        <strain evidence="1 2">NRRL Y-11557</strain>
    </source>
</reference>
<dbReference type="AlphaFoldDB" id="A0A1E3Q3C8"/>
<evidence type="ECO:0000313" key="1">
    <source>
        <dbReference type="EMBL" id="ODQ72058.1"/>
    </source>
</evidence>
<gene>
    <name evidence="1" type="ORF">LIPSTDRAFT_72746</name>
</gene>
<organism evidence="1 2">
    <name type="scientific">Lipomyces starkeyi NRRL Y-11557</name>
    <dbReference type="NCBI Taxonomy" id="675824"/>
    <lineage>
        <taxon>Eukaryota</taxon>
        <taxon>Fungi</taxon>
        <taxon>Dikarya</taxon>
        <taxon>Ascomycota</taxon>
        <taxon>Saccharomycotina</taxon>
        <taxon>Lipomycetes</taxon>
        <taxon>Lipomycetales</taxon>
        <taxon>Lipomycetaceae</taxon>
        <taxon>Lipomyces</taxon>
    </lineage>
</organism>
<keyword evidence="2" id="KW-1185">Reference proteome</keyword>
<accession>A0A1E3Q3C8</accession>
<sequence>MLLIPRQNFCCCKHLFIRYKSHEQLRSVFLCSTKSLANDEGTISRKSSLTYSKVDPPPIPKRTPIEQLLYARWLEGLRSRWPDV</sequence>
<name>A0A1E3Q3C8_LIPST</name>
<proteinExistence type="predicted"/>
<dbReference type="OrthoDB" id="248923at2759"/>
<dbReference type="Proteomes" id="UP000094385">
    <property type="component" value="Unassembled WGS sequence"/>
</dbReference>